<comment type="caution">
    <text evidence="3">The sequence shown here is derived from an EMBL/GenBank/DDBJ whole genome shotgun (WGS) entry which is preliminary data.</text>
</comment>
<keyword evidence="1" id="KW-0732">Signal</keyword>
<organism evidence="3 4">
    <name type="scientific">Eruca vesicaria subsp. sativa</name>
    <name type="common">Garden rocket</name>
    <name type="synonym">Eruca sativa</name>
    <dbReference type="NCBI Taxonomy" id="29727"/>
    <lineage>
        <taxon>Eukaryota</taxon>
        <taxon>Viridiplantae</taxon>
        <taxon>Streptophyta</taxon>
        <taxon>Embryophyta</taxon>
        <taxon>Tracheophyta</taxon>
        <taxon>Spermatophyta</taxon>
        <taxon>Magnoliopsida</taxon>
        <taxon>eudicotyledons</taxon>
        <taxon>Gunneridae</taxon>
        <taxon>Pentapetalae</taxon>
        <taxon>rosids</taxon>
        <taxon>malvids</taxon>
        <taxon>Brassicales</taxon>
        <taxon>Brassicaceae</taxon>
        <taxon>Brassiceae</taxon>
        <taxon>Eruca</taxon>
    </lineage>
</organism>
<dbReference type="AlphaFoldDB" id="A0ABC8K0Q0"/>
<dbReference type="InterPro" id="IPR002913">
    <property type="entry name" value="START_lipid-bd_dom"/>
</dbReference>
<evidence type="ECO:0000256" key="1">
    <source>
        <dbReference type="SAM" id="SignalP"/>
    </source>
</evidence>
<dbReference type="EMBL" id="CAKOAT010166378">
    <property type="protein sequence ID" value="CAH8350424.1"/>
    <property type="molecule type" value="Genomic_DNA"/>
</dbReference>
<feature type="signal peptide" evidence="1">
    <location>
        <begin position="1"/>
        <end position="18"/>
    </location>
</feature>
<dbReference type="PROSITE" id="PS50848">
    <property type="entry name" value="START"/>
    <property type="match status" value="1"/>
</dbReference>
<name>A0ABC8K0Q0_ERUVS</name>
<feature type="chain" id="PRO_5044810395" description="START domain-containing protein" evidence="1">
    <location>
        <begin position="19"/>
        <end position="152"/>
    </location>
</feature>
<gene>
    <name evidence="3" type="ORF">ERUC_LOCUS18002</name>
</gene>
<accession>A0ABC8K0Q0</accession>
<evidence type="ECO:0000313" key="3">
    <source>
        <dbReference type="EMBL" id="CAH8350424.1"/>
    </source>
</evidence>
<evidence type="ECO:0000313" key="4">
    <source>
        <dbReference type="Proteomes" id="UP001642260"/>
    </source>
</evidence>
<feature type="domain" description="START" evidence="2">
    <location>
        <begin position="106"/>
        <end position="152"/>
    </location>
</feature>
<proteinExistence type="predicted"/>
<sequence length="152" mass="17652">MRRMICLILAFGLTETYSANLRNNTLFWNLISERMEIKYGTSLWNLLVAVIYPNFFNCLYLASDLRDALENGQLQKLLAASCFLRSWDVYLRDLTVFMYTMTVINGIDQRSVLLEMSLAAMDELVKLAQSDEPLWVKSLDEERETSLIMRST</sequence>
<evidence type="ECO:0000259" key="2">
    <source>
        <dbReference type="PROSITE" id="PS50848"/>
    </source>
</evidence>
<dbReference type="Proteomes" id="UP001642260">
    <property type="component" value="Unassembled WGS sequence"/>
</dbReference>
<keyword evidence="4" id="KW-1185">Reference proteome</keyword>
<protein>
    <recommendedName>
        <fullName evidence="2">START domain-containing protein</fullName>
    </recommendedName>
</protein>
<reference evidence="3 4" key="1">
    <citation type="submission" date="2022-03" db="EMBL/GenBank/DDBJ databases">
        <authorList>
            <person name="Macdonald S."/>
            <person name="Ahmed S."/>
            <person name="Newling K."/>
        </authorList>
    </citation>
    <scope>NUCLEOTIDE SEQUENCE [LARGE SCALE GENOMIC DNA]</scope>
</reference>